<dbReference type="PROSITE" id="PS51782">
    <property type="entry name" value="LYSM"/>
    <property type="match status" value="3"/>
</dbReference>
<feature type="domain" description="LysM" evidence="2">
    <location>
        <begin position="30"/>
        <end position="73"/>
    </location>
</feature>
<dbReference type="RefSeq" id="WP_338397637.1">
    <property type="nucleotide sequence ID" value="NZ_AP025292.1"/>
</dbReference>
<dbReference type="InterPro" id="IPR036779">
    <property type="entry name" value="LysM_dom_sf"/>
</dbReference>
<gene>
    <name evidence="3" type="ORF">PEPS_06560</name>
</gene>
<keyword evidence="4" id="KW-1185">Reference proteome</keyword>
<dbReference type="SMART" id="SM00257">
    <property type="entry name" value="LysM"/>
    <property type="match status" value="3"/>
</dbReference>
<dbReference type="EMBL" id="AP025292">
    <property type="protein sequence ID" value="BDC98375.1"/>
    <property type="molecule type" value="Genomic_DNA"/>
</dbReference>
<feature type="signal peptide" evidence="1">
    <location>
        <begin position="1"/>
        <end position="24"/>
    </location>
</feature>
<feature type="domain" description="LysM" evidence="2">
    <location>
        <begin position="85"/>
        <end position="128"/>
    </location>
</feature>
<organism evidence="3 4">
    <name type="scientific">Persicobacter psychrovividus</name>
    <dbReference type="NCBI Taxonomy" id="387638"/>
    <lineage>
        <taxon>Bacteria</taxon>
        <taxon>Pseudomonadati</taxon>
        <taxon>Bacteroidota</taxon>
        <taxon>Cytophagia</taxon>
        <taxon>Cytophagales</taxon>
        <taxon>Persicobacteraceae</taxon>
        <taxon>Persicobacter</taxon>
    </lineage>
</organism>
<feature type="domain" description="LysM" evidence="2">
    <location>
        <begin position="148"/>
        <end position="191"/>
    </location>
</feature>
<dbReference type="CDD" id="cd00118">
    <property type="entry name" value="LysM"/>
    <property type="match status" value="3"/>
</dbReference>
<dbReference type="SUPFAM" id="SSF54106">
    <property type="entry name" value="LysM domain"/>
    <property type="match status" value="3"/>
</dbReference>
<dbReference type="InterPro" id="IPR036908">
    <property type="entry name" value="RlpA-like_sf"/>
</dbReference>
<dbReference type="Gene3D" id="3.10.350.10">
    <property type="entry name" value="LysM domain"/>
    <property type="match status" value="3"/>
</dbReference>
<dbReference type="PANTHER" id="PTHR33734">
    <property type="entry name" value="LYSM DOMAIN-CONTAINING GPI-ANCHORED PROTEIN 2"/>
    <property type="match status" value="1"/>
</dbReference>
<dbReference type="Proteomes" id="UP001354989">
    <property type="component" value="Chromosome"/>
</dbReference>
<protein>
    <recommendedName>
        <fullName evidence="2">LysM domain-containing protein</fullName>
    </recommendedName>
</protein>
<dbReference type="PANTHER" id="PTHR33734:SF22">
    <property type="entry name" value="MEMBRANE-BOUND LYTIC MUREIN TRANSGLYCOSYLASE D"/>
    <property type="match status" value="1"/>
</dbReference>
<evidence type="ECO:0000256" key="1">
    <source>
        <dbReference type="SAM" id="SignalP"/>
    </source>
</evidence>
<sequence length="337" mass="36259">MNCKKIAVAVSAFLLAFTFNVADASAQAIKTHTIQKGQTLYSIARQYHASVKELEELNPGLTNNIAAGQTIKVPAGTAQATASKKVHVVKSAETLYSISRQYNVSANQLIQYNNLKSTALTAGQALKIPSDGADAVKVASEIAKANSKKHKVQRGETLYAIAQKYQVSVANIKSWNAMKGNSLDVGQELIVGLGKAEASPVVVAEVNVPAKKETASPTKTLPATAAKSDKPVKEIPYSREEIQDGSEFKKVVERGMSGIMTGSEDTKKYLALHPTAPVGTIMQVRNDMNNRSVFVRVIGKLPPTGDNKKLVISLSKTAYERLGAFDQRFPVEVTYVP</sequence>
<accession>A0ABM7VBW1</accession>
<dbReference type="Pfam" id="PF01476">
    <property type="entry name" value="LysM"/>
    <property type="match status" value="3"/>
</dbReference>
<evidence type="ECO:0000313" key="4">
    <source>
        <dbReference type="Proteomes" id="UP001354989"/>
    </source>
</evidence>
<evidence type="ECO:0000259" key="2">
    <source>
        <dbReference type="PROSITE" id="PS51782"/>
    </source>
</evidence>
<dbReference type="InterPro" id="IPR018392">
    <property type="entry name" value="LysM"/>
</dbReference>
<proteinExistence type="predicted"/>
<name>A0ABM7VBW1_9BACT</name>
<evidence type="ECO:0000313" key="3">
    <source>
        <dbReference type="EMBL" id="BDC98375.1"/>
    </source>
</evidence>
<keyword evidence="1" id="KW-0732">Signal</keyword>
<feature type="chain" id="PRO_5046450622" description="LysM domain-containing protein" evidence="1">
    <location>
        <begin position="25"/>
        <end position="337"/>
    </location>
</feature>
<dbReference type="Gene3D" id="2.40.40.10">
    <property type="entry name" value="RlpA-like domain"/>
    <property type="match status" value="1"/>
</dbReference>
<reference evidence="3 4" key="1">
    <citation type="submission" date="2021-12" db="EMBL/GenBank/DDBJ databases">
        <title>Genome sequencing of bacteria with rrn-lacking chromosome and rrn-plasmid.</title>
        <authorList>
            <person name="Anda M."/>
            <person name="Iwasaki W."/>
        </authorList>
    </citation>
    <scope>NUCLEOTIDE SEQUENCE [LARGE SCALE GENOMIC DNA]</scope>
    <source>
        <strain evidence="3 4">NBRC 101262</strain>
    </source>
</reference>